<feature type="region of interest" description="Disordered" evidence="1">
    <location>
        <begin position="1"/>
        <end position="80"/>
    </location>
</feature>
<protein>
    <submittedName>
        <fullName evidence="2">Uncharacterized protein</fullName>
    </submittedName>
</protein>
<feature type="compositionally biased region" description="Basic and acidic residues" evidence="1">
    <location>
        <begin position="28"/>
        <end position="38"/>
    </location>
</feature>
<evidence type="ECO:0000313" key="3">
    <source>
        <dbReference type="Proteomes" id="UP001153954"/>
    </source>
</evidence>
<feature type="compositionally biased region" description="Low complexity" evidence="1">
    <location>
        <begin position="51"/>
        <end position="68"/>
    </location>
</feature>
<comment type="caution">
    <text evidence="2">The sequence shown here is derived from an EMBL/GenBank/DDBJ whole genome shotgun (WGS) entry which is preliminary data.</text>
</comment>
<dbReference type="AlphaFoldDB" id="A0AAU9UA96"/>
<evidence type="ECO:0000256" key="1">
    <source>
        <dbReference type="SAM" id="MobiDB-lite"/>
    </source>
</evidence>
<sequence>MNNPEDSVKMPVSRSQKDATSRPGSRPSNKDAIEKESGSEGVTSASALAKSGTATTSDSSTFSGTTNTERASRRRILRRL</sequence>
<organism evidence="2 3">
    <name type="scientific">Euphydryas editha</name>
    <name type="common">Edith's checkerspot</name>
    <dbReference type="NCBI Taxonomy" id="104508"/>
    <lineage>
        <taxon>Eukaryota</taxon>
        <taxon>Metazoa</taxon>
        <taxon>Ecdysozoa</taxon>
        <taxon>Arthropoda</taxon>
        <taxon>Hexapoda</taxon>
        <taxon>Insecta</taxon>
        <taxon>Pterygota</taxon>
        <taxon>Neoptera</taxon>
        <taxon>Endopterygota</taxon>
        <taxon>Lepidoptera</taxon>
        <taxon>Glossata</taxon>
        <taxon>Ditrysia</taxon>
        <taxon>Papilionoidea</taxon>
        <taxon>Nymphalidae</taxon>
        <taxon>Nymphalinae</taxon>
        <taxon>Euphydryas</taxon>
    </lineage>
</organism>
<evidence type="ECO:0000313" key="2">
    <source>
        <dbReference type="EMBL" id="CAH2094732.1"/>
    </source>
</evidence>
<accession>A0AAU9UA96</accession>
<gene>
    <name evidence="2" type="ORF">EEDITHA_LOCUS10270</name>
</gene>
<name>A0AAU9UA96_EUPED</name>
<reference evidence="2" key="1">
    <citation type="submission" date="2022-03" db="EMBL/GenBank/DDBJ databases">
        <authorList>
            <person name="Tunstrom K."/>
        </authorList>
    </citation>
    <scope>NUCLEOTIDE SEQUENCE</scope>
</reference>
<keyword evidence="3" id="KW-1185">Reference proteome</keyword>
<proteinExistence type="predicted"/>
<dbReference type="EMBL" id="CAKOGL010000014">
    <property type="protein sequence ID" value="CAH2094732.1"/>
    <property type="molecule type" value="Genomic_DNA"/>
</dbReference>
<dbReference type="Proteomes" id="UP001153954">
    <property type="component" value="Unassembled WGS sequence"/>
</dbReference>